<organism evidence="1 2">
    <name type="scientific">Lysobacter yangpyeongensis</name>
    <dbReference type="NCBI Taxonomy" id="346182"/>
    <lineage>
        <taxon>Bacteria</taxon>
        <taxon>Pseudomonadati</taxon>
        <taxon>Pseudomonadota</taxon>
        <taxon>Gammaproteobacteria</taxon>
        <taxon>Lysobacterales</taxon>
        <taxon>Lysobacteraceae</taxon>
        <taxon>Lysobacter</taxon>
    </lineage>
</organism>
<gene>
    <name evidence="1" type="ORF">ACFPN1_06400</name>
</gene>
<dbReference type="EMBL" id="JBHSNM010000001">
    <property type="protein sequence ID" value="MFC5569688.1"/>
    <property type="molecule type" value="Genomic_DNA"/>
</dbReference>
<keyword evidence="2" id="KW-1185">Reference proteome</keyword>
<dbReference type="Proteomes" id="UP001596036">
    <property type="component" value="Unassembled WGS sequence"/>
</dbReference>
<dbReference type="PROSITE" id="PS51257">
    <property type="entry name" value="PROKAR_LIPOPROTEIN"/>
    <property type="match status" value="1"/>
</dbReference>
<evidence type="ECO:0008006" key="3">
    <source>
        <dbReference type="Google" id="ProtNLM"/>
    </source>
</evidence>
<accession>A0ABW0SKT4</accession>
<reference evidence="2" key="1">
    <citation type="journal article" date="2019" name="Int. J. Syst. Evol. Microbiol.">
        <title>The Global Catalogue of Microorganisms (GCM) 10K type strain sequencing project: providing services to taxonomists for standard genome sequencing and annotation.</title>
        <authorList>
            <consortium name="The Broad Institute Genomics Platform"/>
            <consortium name="The Broad Institute Genome Sequencing Center for Infectious Disease"/>
            <person name="Wu L."/>
            <person name="Ma J."/>
        </authorList>
    </citation>
    <scope>NUCLEOTIDE SEQUENCE [LARGE SCALE GENOMIC DNA]</scope>
    <source>
        <strain evidence="2">KACC 11407</strain>
    </source>
</reference>
<comment type="caution">
    <text evidence="1">The sequence shown here is derived from an EMBL/GenBank/DDBJ whole genome shotgun (WGS) entry which is preliminary data.</text>
</comment>
<sequence>MKISCVLLVGFFLTGCVSVTRNDVQLTGRLYVENAQAELLHGGATVELSSPVNAIREVRLVDAPKYIYAQFEEFDGATVEVTGDFIDSELDGPKPFRVNKWRVITPAPNDWSRRLLNEDGDILVTKYSSEITGFLTTLREHVANDAVNTLLCKNNEGELSQASGLMRERTQWLLITGRNSLRSKIAVNGDVAVFQRRDSVDAYLQEYVICMGAGAGALNNESPLFPLAAPEKYGCFVVWKEKDRVCPVL</sequence>
<evidence type="ECO:0000313" key="1">
    <source>
        <dbReference type="EMBL" id="MFC5569688.1"/>
    </source>
</evidence>
<name>A0ABW0SKT4_9GAMM</name>
<protein>
    <recommendedName>
        <fullName evidence="3">Lipoprotein</fullName>
    </recommendedName>
</protein>
<dbReference type="RefSeq" id="WP_386753900.1">
    <property type="nucleotide sequence ID" value="NZ_JBHSNM010000001.1"/>
</dbReference>
<evidence type="ECO:0000313" key="2">
    <source>
        <dbReference type="Proteomes" id="UP001596036"/>
    </source>
</evidence>
<proteinExistence type="predicted"/>